<dbReference type="InterPro" id="IPR000792">
    <property type="entry name" value="Tscrpt_reg_LuxR_C"/>
</dbReference>
<dbReference type="STRING" id="1122169.Lsha_0678"/>
<evidence type="ECO:0000259" key="4">
    <source>
        <dbReference type="PROSITE" id="PS50043"/>
    </source>
</evidence>
<dbReference type="InterPro" id="IPR016032">
    <property type="entry name" value="Sig_transdc_resp-reg_C-effctor"/>
</dbReference>
<dbReference type="EMBL" id="LNYW01000020">
    <property type="protein sequence ID" value="KTD63500.1"/>
    <property type="molecule type" value="Genomic_DNA"/>
</dbReference>
<keyword evidence="3" id="KW-0804">Transcription</keyword>
<evidence type="ECO:0000256" key="2">
    <source>
        <dbReference type="ARBA" id="ARBA00023125"/>
    </source>
</evidence>
<name>A0A0W0Z309_9GAMM</name>
<keyword evidence="1" id="KW-0805">Transcription regulation</keyword>
<dbReference type="InterPro" id="IPR036388">
    <property type="entry name" value="WH-like_DNA-bd_sf"/>
</dbReference>
<dbReference type="AlphaFoldDB" id="A0A0W0Z309"/>
<evidence type="ECO:0000313" key="6">
    <source>
        <dbReference type="Proteomes" id="UP000054600"/>
    </source>
</evidence>
<keyword evidence="2" id="KW-0238">DNA-binding</keyword>
<evidence type="ECO:0000256" key="3">
    <source>
        <dbReference type="ARBA" id="ARBA00023163"/>
    </source>
</evidence>
<gene>
    <name evidence="5" type="ORF">Lsha_0678</name>
</gene>
<dbReference type="GO" id="GO:0006355">
    <property type="term" value="P:regulation of DNA-templated transcription"/>
    <property type="evidence" value="ECO:0007669"/>
    <property type="project" value="InterPro"/>
</dbReference>
<evidence type="ECO:0000256" key="1">
    <source>
        <dbReference type="ARBA" id="ARBA00023015"/>
    </source>
</evidence>
<reference evidence="5 6" key="1">
    <citation type="submission" date="2015-11" db="EMBL/GenBank/DDBJ databases">
        <title>Genomic analysis of 38 Legionella species identifies large and diverse effector repertoires.</title>
        <authorList>
            <person name="Burstein D."/>
            <person name="Amaro F."/>
            <person name="Zusman T."/>
            <person name="Lifshitz Z."/>
            <person name="Cohen O."/>
            <person name="Gilbert J.A."/>
            <person name="Pupko T."/>
            <person name="Shuman H.A."/>
            <person name="Segal G."/>
        </authorList>
    </citation>
    <scope>NUCLEOTIDE SEQUENCE [LARGE SCALE GENOMIC DNA]</scope>
    <source>
        <strain evidence="5 6">ATCC 49655</strain>
    </source>
</reference>
<dbReference type="Gene3D" id="1.10.10.10">
    <property type="entry name" value="Winged helix-like DNA-binding domain superfamily/Winged helix DNA-binding domain"/>
    <property type="match status" value="1"/>
</dbReference>
<proteinExistence type="predicted"/>
<accession>A0A0W0Z309</accession>
<comment type="caution">
    <text evidence="5">The sequence shown here is derived from an EMBL/GenBank/DDBJ whole genome shotgun (WGS) entry which is preliminary data.</text>
</comment>
<dbReference type="PRINTS" id="PR00038">
    <property type="entry name" value="HTHLUXR"/>
</dbReference>
<dbReference type="Proteomes" id="UP000054600">
    <property type="component" value="Unassembled WGS sequence"/>
</dbReference>
<protein>
    <submittedName>
        <fullName evidence="5">Bacterial regulatory protein, luxR family</fullName>
    </submittedName>
</protein>
<sequence>MEQFSFDFKNKANKLITQGECNKIILPENMQLRLGSSDSIKLNDSQPDLSTIKNQSQIIHYLGKSIKFTKREMDCLHLLSSGYTAKEVAIKFGLSPRTIENHINNIKFKFGLNRKPDIIKAFLKRER</sequence>
<dbReference type="PANTHER" id="PTHR44688:SF16">
    <property type="entry name" value="DNA-BINDING TRANSCRIPTIONAL ACTIVATOR DEVR_DOSR"/>
    <property type="match status" value="1"/>
</dbReference>
<dbReference type="PANTHER" id="PTHR44688">
    <property type="entry name" value="DNA-BINDING TRANSCRIPTIONAL ACTIVATOR DEVR_DOSR"/>
    <property type="match status" value="1"/>
</dbReference>
<organism evidence="5 6">
    <name type="scientific">Legionella shakespearei DSM 23087</name>
    <dbReference type="NCBI Taxonomy" id="1122169"/>
    <lineage>
        <taxon>Bacteria</taxon>
        <taxon>Pseudomonadati</taxon>
        <taxon>Pseudomonadota</taxon>
        <taxon>Gammaproteobacteria</taxon>
        <taxon>Legionellales</taxon>
        <taxon>Legionellaceae</taxon>
        <taxon>Legionella</taxon>
    </lineage>
</organism>
<dbReference type="PROSITE" id="PS00622">
    <property type="entry name" value="HTH_LUXR_1"/>
    <property type="match status" value="1"/>
</dbReference>
<dbReference type="RefSeq" id="WP_018576853.1">
    <property type="nucleotide sequence ID" value="NZ_LNYW01000020.1"/>
</dbReference>
<dbReference type="OrthoDB" id="9774661at2"/>
<keyword evidence="6" id="KW-1185">Reference proteome</keyword>
<dbReference type="GO" id="GO:0003677">
    <property type="term" value="F:DNA binding"/>
    <property type="evidence" value="ECO:0007669"/>
    <property type="project" value="UniProtKB-KW"/>
</dbReference>
<dbReference type="PATRIC" id="fig|1122169.6.peg.775"/>
<feature type="domain" description="HTH luxR-type" evidence="4">
    <location>
        <begin position="61"/>
        <end position="126"/>
    </location>
</feature>
<dbReference type="Pfam" id="PF00196">
    <property type="entry name" value="GerE"/>
    <property type="match status" value="1"/>
</dbReference>
<dbReference type="SMART" id="SM00421">
    <property type="entry name" value="HTH_LUXR"/>
    <property type="match status" value="1"/>
</dbReference>
<dbReference type="CDD" id="cd06170">
    <property type="entry name" value="LuxR_C_like"/>
    <property type="match status" value="1"/>
</dbReference>
<dbReference type="SUPFAM" id="SSF46894">
    <property type="entry name" value="C-terminal effector domain of the bipartite response regulators"/>
    <property type="match status" value="1"/>
</dbReference>
<evidence type="ECO:0000313" key="5">
    <source>
        <dbReference type="EMBL" id="KTD63500.1"/>
    </source>
</evidence>
<dbReference type="PROSITE" id="PS50043">
    <property type="entry name" value="HTH_LUXR_2"/>
    <property type="match status" value="1"/>
</dbReference>